<dbReference type="EnsemblPlants" id="Pp3c19_14610V3.3">
    <property type="protein sequence ID" value="Pp3c19_14610V3.3"/>
    <property type="gene ID" value="Pp3c19_14610"/>
</dbReference>
<dbReference type="EnsemblPlants" id="Pp3c19_14610V3.7">
    <property type="protein sequence ID" value="Pp3c19_14610V3.7"/>
    <property type="gene ID" value="Pp3c19_14610"/>
</dbReference>
<feature type="compositionally biased region" description="Low complexity" evidence="1">
    <location>
        <begin position="69"/>
        <end position="79"/>
    </location>
</feature>
<dbReference type="AlphaFoldDB" id="A0A2K1IYG2"/>
<proteinExistence type="predicted"/>
<feature type="compositionally biased region" description="Basic and acidic residues" evidence="1">
    <location>
        <begin position="222"/>
        <end position="248"/>
    </location>
</feature>
<dbReference type="EnsemblPlants" id="Pp3c19_14610V3.4">
    <property type="protein sequence ID" value="Pp3c19_14610V3.4"/>
    <property type="gene ID" value="Pp3c19_14610"/>
</dbReference>
<reference evidence="3" key="3">
    <citation type="submission" date="2020-12" db="UniProtKB">
        <authorList>
            <consortium name="EnsemblPlants"/>
        </authorList>
    </citation>
    <scope>IDENTIFICATION</scope>
</reference>
<dbReference type="RefSeq" id="XP_024356816.1">
    <property type="nucleotide sequence ID" value="XM_024501048.2"/>
</dbReference>
<feature type="compositionally biased region" description="Basic and acidic residues" evidence="1">
    <location>
        <begin position="1"/>
        <end position="11"/>
    </location>
</feature>
<dbReference type="Gramene" id="Pp3c19_14610V3.4">
    <property type="protein sequence ID" value="Pp3c19_14610V3.4"/>
    <property type="gene ID" value="Pp3c19_14610"/>
</dbReference>
<reference evidence="2 4" key="1">
    <citation type="journal article" date="2008" name="Science">
        <title>The Physcomitrella genome reveals evolutionary insights into the conquest of land by plants.</title>
        <authorList>
            <person name="Rensing S."/>
            <person name="Lang D."/>
            <person name="Zimmer A."/>
            <person name="Terry A."/>
            <person name="Salamov A."/>
            <person name="Shapiro H."/>
            <person name="Nishiyama T."/>
            <person name="Perroud P.-F."/>
            <person name="Lindquist E."/>
            <person name="Kamisugi Y."/>
            <person name="Tanahashi T."/>
            <person name="Sakakibara K."/>
            <person name="Fujita T."/>
            <person name="Oishi K."/>
            <person name="Shin-I T."/>
            <person name="Kuroki Y."/>
            <person name="Toyoda A."/>
            <person name="Suzuki Y."/>
            <person name="Hashimoto A."/>
            <person name="Yamaguchi K."/>
            <person name="Sugano A."/>
            <person name="Kohara Y."/>
            <person name="Fujiyama A."/>
            <person name="Anterola A."/>
            <person name="Aoki S."/>
            <person name="Ashton N."/>
            <person name="Barbazuk W.B."/>
            <person name="Barker E."/>
            <person name="Bennetzen J."/>
            <person name="Bezanilla M."/>
            <person name="Blankenship R."/>
            <person name="Cho S.H."/>
            <person name="Dutcher S."/>
            <person name="Estelle M."/>
            <person name="Fawcett J.A."/>
            <person name="Gundlach H."/>
            <person name="Hanada K."/>
            <person name="Heyl A."/>
            <person name="Hicks K.A."/>
            <person name="Hugh J."/>
            <person name="Lohr M."/>
            <person name="Mayer K."/>
            <person name="Melkozernov A."/>
            <person name="Murata T."/>
            <person name="Nelson D."/>
            <person name="Pils B."/>
            <person name="Prigge M."/>
            <person name="Reiss B."/>
            <person name="Renner T."/>
            <person name="Rombauts S."/>
            <person name="Rushton P."/>
            <person name="Sanderfoot A."/>
            <person name="Schween G."/>
            <person name="Shiu S.-H."/>
            <person name="Stueber K."/>
            <person name="Theodoulou F.L."/>
            <person name="Tu H."/>
            <person name="Van de Peer Y."/>
            <person name="Verrier P.J."/>
            <person name="Waters E."/>
            <person name="Wood A."/>
            <person name="Yang L."/>
            <person name="Cove D."/>
            <person name="Cuming A."/>
            <person name="Hasebe M."/>
            <person name="Lucas S."/>
            <person name="Mishler D.B."/>
            <person name="Reski R."/>
            <person name="Grigoriev I."/>
            <person name="Quatrano R.S."/>
            <person name="Boore J.L."/>
        </authorList>
    </citation>
    <scope>NUCLEOTIDE SEQUENCE [LARGE SCALE GENOMIC DNA]</scope>
    <source>
        <strain evidence="3 4">cv. Gransden 2004</strain>
    </source>
</reference>
<gene>
    <name evidence="3" type="primary">LOC112272872</name>
    <name evidence="2" type="ORF">PHYPA_024128</name>
</gene>
<organism evidence="2">
    <name type="scientific">Physcomitrium patens</name>
    <name type="common">Spreading-leaved earth moss</name>
    <name type="synonym">Physcomitrella patens</name>
    <dbReference type="NCBI Taxonomy" id="3218"/>
    <lineage>
        <taxon>Eukaryota</taxon>
        <taxon>Viridiplantae</taxon>
        <taxon>Streptophyta</taxon>
        <taxon>Embryophyta</taxon>
        <taxon>Bryophyta</taxon>
        <taxon>Bryophytina</taxon>
        <taxon>Bryopsida</taxon>
        <taxon>Funariidae</taxon>
        <taxon>Funariales</taxon>
        <taxon>Funariaceae</taxon>
        <taxon>Physcomitrium</taxon>
    </lineage>
</organism>
<evidence type="ECO:0000313" key="2">
    <source>
        <dbReference type="EMBL" id="PNR34311.1"/>
    </source>
</evidence>
<keyword evidence="4" id="KW-1185">Reference proteome</keyword>
<evidence type="ECO:0000313" key="3">
    <source>
        <dbReference type="EnsemblPlants" id="Pp3c19_14610V3.1"/>
    </source>
</evidence>
<accession>A0A2K1IYG2</accession>
<protein>
    <submittedName>
        <fullName evidence="2 3">Uncharacterized protein</fullName>
    </submittedName>
</protein>
<feature type="compositionally biased region" description="Basic and acidic residues" evidence="1">
    <location>
        <begin position="168"/>
        <end position="208"/>
    </location>
</feature>
<evidence type="ECO:0000313" key="4">
    <source>
        <dbReference type="Proteomes" id="UP000006727"/>
    </source>
</evidence>
<dbReference type="GeneID" id="112272872"/>
<feature type="region of interest" description="Disordered" evidence="1">
    <location>
        <begin position="106"/>
        <end position="333"/>
    </location>
</feature>
<feature type="compositionally biased region" description="Basic and acidic residues" evidence="1">
    <location>
        <begin position="304"/>
        <end position="325"/>
    </location>
</feature>
<dbReference type="Gramene" id="Pp3c19_14610V3.1">
    <property type="protein sequence ID" value="Pp3c19_14610V3.1"/>
    <property type="gene ID" value="Pp3c19_14610"/>
</dbReference>
<dbReference type="PaxDb" id="3218-PP1S20_215V6.1"/>
<feature type="compositionally biased region" description="Basic and acidic residues" evidence="1">
    <location>
        <begin position="27"/>
        <end position="44"/>
    </location>
</feature>
<sequence>MTEPQGKEGDVKVNGQLEKLAKPAKTLLEKLDAAVKADEKYERNKAKRERKRKREGLKKEVESNEEAEVSPPVEPAVQEPRSRRHMMRTRGLVKITGEVVEDVPDGVMHERVIRKADKRKAALAGECKPKKSKKQRKLEAALSGERKSRKPKKPKKRKGASAVGEMTVKSEKSEKSKEGSAPDVQKPEAEEPGKLDEAPNNGVKEEGKMGLNPKVAPFGEEESVKPEKPEKSEKLDECASPDVKKAEEPVNVEEESAKAGVKEEVMKERERKAAPAGREKLERSEKSKSDRLEKLEKSSALTVKKIEAKEPAVLRESNDSAREDVTSESMAEPNVETNNELDMDTATGAPKQAKTLQEGEIKINRAPVLTMWVAAVAERQGFTFDEAVTFGKSIAGLFAHAKGKRIGVVEDTPSKKSKKDMEKFEVFGCSVYGKTTAKGRFALESGKAIAPNVVKAYLQRAFKDDYDRVRETFELLANSFSPEEIGSKAYDLYEKFRPDIPDGSRGWGARGLLNLKYVKELAASG</sequence>
<dbReference type="Gramene" id="Pp3c19_14610V3.2">
    <property type="protein sequence ID" value="Pp3c19_14610V3.2"/>
    <property type="gene ID" value="Pp3c19_14610"/>
</dbReference>
<dbReference type="EMBL" id="ABEU02000019">
    <property type="protein sequence ID" value="PNR34311.1"/>
    <property type="molecule type" value="Genomic_DNA"/>
</dbReference>
<reference evidence="2 4" key="2">
    <citation type="journal article" date="2018" name="Plant J.">
        <title>The Physcomitrella patens chromosome-scale assembly reveals moss genome structure and evolution.</title>
        <authorList>
            <person name="Lang D."/>
            <person name="Ullrich K.K."/>
            <person name="Murat F."/>
            <person name="Fuchs J."/>
            <person name="Jenkins J."/>
            <person name="Haas F.B."/>
            <person name="Piednoel M."/>
            <person name="Gundlach H."/>
            <person name="Van Bel M."/>
            <person name="Meyberg R."/>
            <person name="Vives C."/>
            <person name="Morata J."/>
            <person name="Symeonidi A."/>
            <person name="Hiss M."/>
            <person name="Muchero W."/>
            <person name="Kamisugi Y."/>
            <person name="Saleh O."/>
            <person name="Blanc G."/>
            <person name="Decker E.L."/>
            <person name="van Gessel N."/>
            <person name="Grimwood J."/>
            <person name="Hayes R.D."/>
            <person name="Graham S.W."/>
            <person name="Gunter L.E."/>
            <person name="McDaniel S.F."/>
            <person name="Hoernstein S.N.W."/>
            <person name="Larsson A."/>
            <person name="Li F.W."/>
            <person name="Perroud P.F."/>
            <person name="Phillips J."/>
            <person name="Ranjan P."/>
            <person name="Rokshar D.S."/>
            <person name="Rothfels C.J."/>
            <person name="Schneider L."/>
            <person name="Shu S."/>
            <person name="Stevenson D.W."/>
            <person name="Thummler F."/>
            <person name="Tillich M."/>
            <person name="Villarreal Aguilar J.C."/>
            <person name="Widiez T."/>
            <person name="Wong G.K."/>
            <person name="Wymore A."/>
            <person name="Zhang Y."/>
            <person name="Zimmer A.D."/>
            <person name="Quatrano R.S."/>
            <person name="Mayer K.F.X."/>
            <person name="Goodstein D."/>
            <person name="Casacuberta J.M."/>
            <person name="Vandepoele K."/>
            <person name="Reski R."/>
            <person name="Cuming A.C."/>
            <person name="Tuskan G.A."/>
            <person name="Maumus F."/>
            <person name="Salse J."/>
            <person name="Schmutz J."/>
            <person name="Rensing S.A."/>
        </authorList>
    </citation>
    <scope>NUCLEOTIDE SEQUENCE [LARGE SCALE GENOMIC DNA]</scope>
    <source>
        <strain evidence="3 4">cv. Gransden 2004</strain>
    </source>
</reference>
<dbReference type="Gramene" id="Pp3c19_14610V3.7">
    <property type="protein sequence ID" value="Pp3c19_14610V3.7"/>
    <property type="gene ID" value="Pp3c19_14610"/>
</dbReference>
<evidence type="ECO:0000256" key="1">
    <source>
        <dbReference type="SAM" id="MobiDB-lite"/>
    </source>
</evidence>
<feature type="compositionally biased region" description="Basic and acidic residues" evidence="1">
    <location>
        <begin position="255"/>
        <end position="297"/>
    </location>
</feature>
<dbReference type="Gramene" id="Pp3c19_14610V3.3">
    <property type="protein sequence ID" value="Pp3c19_14610V3.3"/>
    <property type="gene ID" value="Pp3c19_14610"/>
</dbReference>
<dbReference type="EnsemblPlants" id="Pp3c19_14610V3.2">
    <property type="protein sequence ID" value="Pp3c19_14610V3.2"/>
    <property type="gene ID" value="Pp3c19_14610"/>
</dbReference>
<feature type="compositionally biased region" description="Basic residues" evidence="1">
    <location>
        <begin position="45"/>
        <end position="56"/>
    </location>
</feature>
<feature type="compositionally biased region" description="Basic residues" evidence="1">
    <location>
        <begin position="147"/>
        <end position="159"/>
    </location>
</feature>
<feature type="region of interest" description="Disordered" evidence="1">
    <location>
        <begin position="1"/>
        <end position="89"/>
    </location>
</feature>
<name>A0A2K1IYG2_PHYPA</name>
<dbReference type="Proteomes" id="UP000006727">
    <property type="component" value="Chromosome 19"/>
</dbReference>
<dbReference type="EnsemblPlants" id="Pp3c19_14610V3.1">
    <property type="protein sequence ID" value="Pp3c19_14610V3.1"/>
    <property type="gene ID" value="Pp3c19_14610"/>
</dbReference>